<dbReference type="EMBL" id="VIBQ01000072">
    <property type="protein sequence ID" value="KAB8606255.1"/>
    <property type="molecule type" value="Genomic_DNA"/>
</dbReference>
<protein>
    <submittedName>
        <fullName evidence="2">Uncharacterized protein</fullName>
    </submittedName>
</protein>
<evidence type="ECO:0000256" key="1">
    <source>
        <dbReference type="SAM" id="MobiDB-lite"/>
    </source>
</evidence>
<name>A0A5N6L2B2_9ROSI</name>
<gene>
    <name evidence="2" type="ORF">FH972_025885</name>
</gene>
<dbReference type="AlphaFoldDB" id="A0A5N6L2B2"/>
<accession>A0A5N6L2B2</accession>
<reference evidence="2 3" key="1">
    <citation type="submission" date="2019-06" db="EMBL/GenBank/DDBJ databases">
        <title>A chromosomal-level reference genome of Carpinus fangiana (Coryloideae, Betulaceae).</title>
        <authorList>
            <person name="Yang X."/>
            <person name="Wang Z."/>
            <person name="Zhang L."/>
            <person name="Hao G."/>
            <person name="Liu J."/>
            <person name="Yang Y."/>
        </authorList>
    </citation>
    <scope>NUCLEOTIDE SEQUENCE [LARGE SCALE GENOMIC DNA]</scope>
    <source>
        <strain evidence="2">Cfa_2016G</strain>
        <tissue evidence="2">Leaf</tissue>
    </source>
</reference>
<dbReference type="Gene3D" id="3.40.50.170">
    <property type="entry name" value="Formyl transferase, N-terminal domain"/>
    <property type="match status" value="1"/>
</dbReference>
<evidence type="ECO:0000313" key="2">
    <source>
        <dbReference type="EMBL" id="KAB8606255.1"/>
    </source>
</evidence>
<sequence>MYILVGRHSLARLVTKPSVPAWRRLYSASSPASLKPLRILFCGSDSFSARALQRLHREHVGDASFIQSIDVVKKLDKPSGRGMKTFSPSQNTTPPLGYRCVIWPAGTSSDPRSSYISLWGPAPLHHTLLEGRTASGVTLQTLHPKHFDSGDILSSVSFDLPANGWLSYPELRDFAADHGANLLVDSLRRGLYARSQASKNLPTGDTGHKHAGSHARKLTPEDAHVDWATWSAERVLRTVNALGRVWNDVPVIRKNKSVETRVSWTSVAAAENVPEEAIAHATALPPSPPALERDTSPSPARPGP</sequence>
<feature type="region of interest" description="Disordered" evidence="1">
    <location>
        <begin position="277"/>
        <end position="304"/>
    </location>
</feature>
<dbReference type="Gene3D" id="3.40.50.12230">
    <property type="match status" value="1"/>
</dbReference>
<keyword evidence="3" id="KW-1185">Reference proteome</keyword>
<comment type="caution">
    <text evidence="2">The sequence shown here is derived from an EMBL/GenBank/DDBJ whole genome shotgun (WGS) entry which is preliminary data.</text>
</comment>
<dbReference type="PANTHER" id="PTHR11138:SF5">
    <property type="entry name" value="METHIONYL-TRNA FORMYLTRANSFERASE, MITOCHONDRIAL"/>
    <property type="match status" value="1"/>
</dbReference>
<dbReference type="GO" id="GO:0004479">
    <property type="term" value="F:methionyl-tRNA formyltransferase activity"/>
    <property type="evidence" value="ECO:0007669"/>
    <property type="project" value="TreeGrafter"/>
</dbReference>
<dbReference type="PANTHER" id="PTHR11138">
    <property type="entry name" value="METHIONYL-TRNA FORMYLTRANSFERASE"/>
    <property type="match status" value="1"/>
</dbReference>
<dbReference type="SUPFAM" id="SSF53328">
    <property type="entry name" value="Formyltransferase"/>
    <property type="match status" value="1"/>
</dbReference>
<proteinExistence type="predicted"/>
<organism evidence="2 3">
    <name type="scientific">Carpinus fangiana</name>
    <dbReference type="NCBI Taxonomy" id="176857"/>
    <lineage>
        <taxon>Eukaryota</taxon>
        <taxon>Viridiplantae</taxon>
        <taxon>Streptophyta</taxon>
        <taxon>Embryophyta</taxon>
        <taxon>Tracheophyta</taxon>
        <taxon>Spermatophyta</taxon>
        <taxon>Magnoliopsida</taxon>
        <taxon>eudicotyledons</taxon>
        <taxon>Gunneridae</taxon>
        <taxon>Pentapetalae</taxon>
        <taxon>rosids</taxon>
        <taxon>fabids</taxon>
        <taxon>Fagales</taxon>
        <taxon>Betulaceae</taxon>
        <taxon>Carpinus</taxon>
    </lineage>
</organism>
<feature type="region of interest" description="Disordered" evidence="1">
    <location>
        <begin position="198"/>
        <end position="218"/>
    </location>
</feature>
<dbReference type="Proteomes" id="UP000327013">
    <property type="component" value="Unassembled WGS sequence"/>
</dbReference>
<dbReference type="InterPro" id="IPR036477">
    <property type="entry name" value="Formyl_transf_N_sf"/>
</dbReference>
<dbReference type="OrthoDB" id="1746216at2759"/>
<dbReference type="GO" id="GO:0005739">
    <property type="term" value="C:mitochondrion"/>
    <property type="evidence" value="ECO:0007669"/>
    <property type="project" value="TreeGrafter"/>
</dbReference>
<evidence type="ECO:0000313" key="3">
    <source>
        <dbReference type="Proteomes" id="UP000327013"/>
    </source>
</evidence>